<dbReference type="InterPro" id="IPR036688">
    <property type="entry name" value="MoeA_C_domain_IV_sf"/>
</dbReference>
<comment type="similarity">
    <text evidence="4 11">Belongs to the MoeA family.</text>
</comment>
<protein>
    <recommendedName>
        <fullName evidence="11">Molybdopterin molybdenumtransferase</fullName>
        <ecNumber evidence="11">2.10.1.1</ecNumber>
    </recommendedName>
</protein>
<comment type="function">
    <text evidence="2 11">Catalyzes the insertion of molybdate into adenylated molybdopterin with the concomitant release of AMP.</text>
</comment>
<sequence>MISYEQAKNLVMERARVLGKEEVALAGAPGRVAAAEIRSKIPVPPFRNSAVDGYAIRSEDTAGQAGPARLKLRAEQPAGEYFRKRLGPGQTVKVMTGAPVPAGADSVVPVEEAEEKDGVIFIKREFKAGENVREAGEDVKKGQVIITAGTVLRAPHLGLLAACGVSRVKVYRRPKVAVLITGNELCRPGEKLLPGKIYDSNSIILEALLETSPAELVALRQVRDDFKSLTAALRAAKGKADVIITSGGVSVGDYDLVKEAAKKLGAEEVFWKVAQKPAKPLAFYQLKKGKQLAWLFGLPGNPGAVMISFEEYVRPFIKKLSGRQDYWPREVEAVLTVPYRKKRGRLNFVRGRLEQVEGTWRATPAGQQESGIISSLAETDGLALVPAEADFLPEGSKVRVHLVEW</sequence>
<comment type="cofactor">
    <cofactor evidence="1 11">
        <name>Mg(2+)</name>
        <dbReference type="ChEBI" id="CHEBI:18420"/>
    </cofactor>
</comment>
<dbReference type="Pfam" id="PF00994">
    <property type="entry name" value="MoCF_biosynth"/>
    <property type="match status" value="1"/>
</dbReference>
<keyword evidence="5 11" id="KW-0500">Molybdenum</keyword>
<accession>A0A3E2BKL9</accession>
<keyword evidence="8 11" id="KW-0460">Magnesium</keyword>
<dbReference type="SUPFAM" id="SSF53218">
    <property type="entry name" value="Molybdenum cofactor biosynthesis proteins"/>
    <property type="match status" value="1"/>
</dbReference>
<evidence type="ECO:0000259" key="12">
    <source>
        <dbReference type="SMART" id="SM00852"/>
    </source>
</evidence>
<dbReference type="NCBIfam" id="TIGR00177">
    <property type="entry name" value="molyb_syn"/>
    <property type="match status" value="1"/>
</dbReference>
<evidence type="ECO:0000256" key="3">
    <source>
        <dbReference type="ARBA" id="ARBA00005046"/>
    </source>
</evidence>
<evidence type="ECO:0000256" key="9">
    <source>
        <dbReference type="ARBA" id="ARBA00023150"/>
    </source>
</evidence>
<dbReference type="Proteomes" id="UP000257323">
    <property type="component" value="Unassembled WGS sequence"/>
</dbReference>
<evidence type="ECO:0000256" key="6">
    <source>
        <dbReference type="ARBA" id="ARBA00022679"/>
    </source>
</evidence>
<evidence type="ECO:0000256" key="4">
    <source>
        <dbReference type="ARBA" id="ARBA00010763"/>
    </source>
</evidence>
<comment type="caution">
    <text evidence="13">The sequence shown here is derived from an EMBL/GenBank/DDBJ whole genome shotgun (WGS) entry which is preliminary data.</text>
</comment>
<dbReference type="EC" id="2.10.1.1" evidence="11"/>
<dbReference type="Gene3D" id="2.40.340.10">
    <property type="entry name" value="MoeA, C-terminal, domain IV"/>
    <property type="match status" value="1"/>
</dbReference>
<dbReference type="InterPro" id="IPR005110">
    <property type="entry name" value="MoeA_linker/N"/>
</dbReference>
<gene>
    <name evidence="13" type="ORF">OP8BY_0408</name>
</gene>
<dbReference type="GO" id="GO:0006777">
    <property type="term" value="P:Mo-molybdopterin cofactor biosynthetic process"/>
    <property type="evidence" value="ECO:0007669"/>
    <property type="project" value="UniProtKB-UniRule"/>
</dbReference>
<evidence type="ECO:0000256" key="2">
    <source>
        <dbReference type="ARBA" id="ARBA00002901"/>
    </source>
</evidence>
<keyword evidence="7 11" id="KW-0479">Metal-binding</keyword>
<dbReference type="InterPro" id="IPR001453">
    <property type="entry name" value="MoaB/Mog_dom"/>
</dbReference>
<keyword evidence="9 11" id="KW-0501">Molybdenum cofactor biosynthesis</keyword>
<evidence type="ECO:0000256" key="1">
    <source>
        <dbReference type="ARBA" id="ARBA00001946"/>
    </source>
</evidence>
<dbReference type="PANTHER" id="PTHR10192:SF5">
    <property type="entry name" value="GEPHYRIN"/>
    <property type="match status" value="1"/>
</dbReference>
<dbReference type="AlphaFoldDB" id="A0A3E2BKL9"/>
<evidence type="ECO:0000256" key="5">
    <source>
        <dbReference type="ARBA" id="ARBA00022505"/>
    </source>
</evidence>
<dbReference type="Gene3D" id="3.90.105.10">
    <property type="entry name" value="Molybdopterin biosynthesis moea protein, domain 2"/>
    <property type="match status" value="1"/>
</dbReference>
<dbReference type="GO" id="GO:0046872">
    <property type="term" value="F:metal ion binding"/>
    <property type="evidence" value="ECO:0007669"/>
    <property type="project" value="UniProtKB-UniRule"/>
</dbReference>
<dbReference type="Gene3D" id="2.170.190.11">
    <property type="entry name" value="Molybdopterin biosynthesis moea protein, domain 3"/>
    <property type="match status" value="1"/>
</dbReference>
<dbReference type="SUPFAM" id="SSF63867">
    <property type="entry name" value="MoeA C-terminal domain-like"/>
    <property type="match status" value="1"/>
</dbReference>
<comment type="catalytic activity">
    <reaction evidence="10">
        <text>adenylyl-molybdopterin + molybdate = Mo-molybdopterin + AMP + H(+)</text>
        <dbReference type="Rhea" id="RHEA:35047"/>
        <dbReference type="ChEBI" id="CHEBI:15378"/>
        <dbReference type="ChEBI" id="CHEBI:36264"/>
        <dbReference type="ChEBI" id="CHEBI:62727"/>
        <dbReference type="ChEBI" id="CHEBI:71302"/>
        <dbReference type="ChEBI" id="CHEBI:456215"/>
        <dbReference type="EC" id="2.10.1.1"/>
    </reaction>
</comment>
<dbReference type="GO" id="GO:0061599">
    <property type="term" value="F:molybdopterin molybdotransferase activity"/>
    <property type="evidence" value="ECO:0007669"/>
    <property type="project" value="UniProtKB-UniRule"/>
</dbReference>
<dbReference type="EMBL" id="QUAH01000010">
    <property type="protein sequence ID" value="RFT15299.1"/>
    <property type="molecule type" value="Genomic_DNA"/>
</dbReference>
<comment type="pathway">
    <text evidence="3 11">Cofactor biosynthesis; molybdopterin biosynthesis.</text>
</comment>
<keyword evidence="6 11" id="KW-0808">Transferase</keyword>
<dbReference type="NCBIfam" id="NF045515">
    <property type="entry name" value="Glp_gephyrin"/>
    <property type="match status" value="1"/>
</dbReference>
<evidence type="ECO:0000313" key="13">
    <source>
        <dbReference type="EMBL" id="RFT15299.1"/>
    </source>
</evidence>
<dbReference type="Pfam" id="PF03454">
    <property type="entry name" value="MoeA_C"/>
    <property type="match status" value="1"/>
</dbReference>
<dbReference type="FunFam" id="2.170.190.11:FF:000001">
    <property type="entry name" value="Molybdopterin molybdenumtransferase"/>
    <property type="match status" value="1"/>
</dbReference>
<evidence type="ECO:0000256" key="8">
    <source>
        <dbReference type="ARBA" id="ARBA00022842"/>
    </source>
</evidence>
<dbReference type="FunFam" id="3.40.980.10:FF:000004">
    <property type="entry name" value="Molybdopterin molybdenumtransferase"/>
    <property type="match status" value="1"/>
</dbReference>
<dbReference type="CDD" id="cd00887">
    <property type="entry name" value="MoeA"/>
    <property type="match status" value="1"/>
</dbReference>
<dbReference type="InterPro" id="IPR038987">
    <property type="entry name" value="MoeA-like"/>
</dbReference>
<evidence type="ECO:0000313" key="14">
    <source>
        <dbReference type="Proteomes" id="UP000257323"/>
    </source>
</evidence>
<evidence type="ECO:0000256" key="7">
    <source>
        <dbReference type="ARBA" id="ARBA00022723"/>
    </source>
</evidence>
<dbReference type="InterPro" id="IPR036135">
    <property type="entry name" value="MoeA_linker/N_sf"/>
</dbReference>
<evidence type="ECO:0000256" key="11">
    <source>
        <dbReference type="RuleBase" id="RU365090"/>
    </source>
</evidence>
<reference evidence="13 14" key="1">
    <citation type="submission" date="2018-08" db="EMBL/GenBank/DDBJ databases">
        <title>Genome analysis of the thermophilic bacterium of the candidate phylum Aminicenantes from deep subsurface aquifer revealed its physiology and ecological role.</title>
        <authorList>
            <person name="Kadnikov V.V."/>
            <person name="Mardanov A.V."/>
            <person name="Beletsky A.V."/>
            <person name="Karnachuk O.V."/>
            <person name="Ravin N.V."/>
        </authorList>
    </citation>
    <scope>NUCLEOTIDE SEQUENCE [LARGE SCALE GENOMIC DNA]</scope>
    <source>
        <strain evidence="13">BY38</strain>
    </source>
</reference>
<dbReference type="SMART" id="SM00852">
    <property type="entry name" value="MoCF_biosynth"/>
    <property type="match status" value="1"/>
</dbReference>
<proteinExistence type="inferred from homology"/>
<evidence type="ECO:0000256" key="10">
    <source>
        <dbReference type="ARBA" id="ARBA00047317"/>
    </source>
</evidence>
<organism evidence="13 14">
    <name type="scientific">Candidatus Saccharicenans subterraneus</name>
    <dbReference type="NCBI Taxonomy" id="2508984"/>
    <lineage>
        <taxon>Bacteria</taxon>
        <taxon>Candidatus Aminicenantota</taxon>
        <taxon>Candidatus Aminicenantia</taxon>
        <taxon>Candidatus Aminicenantales</taxon>
        <taxon>Candidatus Saccharicenantaceae</taxon>
        <taxon>Candidatus Saccharicenans</taxon>
    </lineage>
</organism>
<dbReference type="SUPFAM" id="SSF63882">
    <property type="entry name" value="MoeA N-terminal region -like"/>
    <property type="match status" value="1"/>
</dbReference>
<dbReference type="InterPro" id="IPR005111">
    <property type="entry name" value="MoeA_C_domain_IV"/>
</dbReference>
<name>A0A3E2BKL9_9BACT</name>
<dbReference type="GO" id="GO:0005829">
    <property type="term" value="C:cytosol"/>
    <property type="evidence" value="ECO:0007669"/>
    <property type="project" value="TreeGrafter"/>
</dbReference>
<dbReference type="PANTHER" id="PTHR10192">
    <property type="entry name" value="MOLYBDOPTERIN BIOSYNTHESIS PROTEIN"/>
    <property type="match status" value="1"/>
</dbReference>
<dbReference type="UniPathway" id="UPA00344"/>
<dbReference type="InterPro" id="IPR036425">
    <property type="entry name" value="MoaB/Mog-like_dom_sf"/>
</dbReference>
<feature type="domain" description="MoaB/Mog" evidence="12">
    <location>
        <begin position="177"/>
        <end position="319"/>
    </location>
</feature>
<dbReference type="Gene3D" id="3.40.980.10">
    <property type="entry name" value="MoaB/Mog-like domain"/>
    <property type="match status" value="1"/>
</dbReference>
<dbReference type="Pfam" id="PF03453">
    <property type="entry name" value="MoeA_N"/>
    <property type="match status" value="1"/>
</dbReference>